<name>A0ABW1NE50_9ACTN</name>
<keyword evidence="6 9" id="KW-1133">Transmembrane helix</keyword>
<keyword evidence="7 9" id="KW-0472">Membrane</keyword>
<feature type="transmembrane region" description="Helical" evidence="9">
    <location>
        <begin position="147"/>
        <end position="166"/>
    </location>
</feature>
<keyword evidence="11" id="KW-1185">Reference proteome</keyword>
<evidence type="ECO:0000256" key="9">
    <source>
        <dbReference type="SAM" id="Phobius"/>
    </source>
</evidence>
<dbReference type="PANTHER" id="PTHR32196">
    <property type="entry name" value="ABC TRANSPORTER PERMEASE PROTEIN YPHD-RELATED-RELATED"/>
    <property type="match status" value="1"/>
</dbReference>
<evidence type="ECO:0000256" key="6">
    <source>
        <dbReference type="ARBA" id="ARBA00022989"/>
    </source>
</evidence>
<feature type="region of interest" description="Disordered" evidence="8">
    <location>
        <begin position="1"/>
        <end position="21"/>
    </location>
</feature>
<comment type="caution">
    <text evidence="10">The sequence shown here is derived from an EMBL/GenBank/DDBJ whole genome shotgun (WGS) entry which is preliminary data.</text>
</comment>
<evidence type="ECO:0000256" key="5">
    <source>
        <dbReference type="ARBA" id="ARBA00022692"/>
    </source>
</evidence>
<protein>
    <submittedName>
        <fullName evidence="10">ABC transporter permease</fullName>
    </submittedName>
</protein>
<evidence type="ECO:0000256" key="4">
    <source>
        <dbReference type="ARBA" id="ARBA00022519"/>
    </source>
</evidence>
<evidence type="ECO:0000256" key="7">
    <source>
        <dbReference type="ARBA" id="ARBA00023136"/>
    </source>
</evidence>
<feature type="transmembrane region" description="Helical" evidence="9">
    <location>
        <begin position="117"/>
        <end position="140"/>
    </location>
</feature>
<dbReference type="EMBL" id="JBHSRF010000010">
    <property type="protein sequence ID" value="MFC6081550.1"/>
    <property type="molecule type" value="Genomic_DNA"/>
</dbReference>
<dbReference type="InterPro" id="IPR001851">
    <property type="entry name" value="ABC_transp_permease"/>
</dbReference>
<feature type="compositionally biased region" description="Polar residues" evidence="8">
    <location>
        <begin position="1"/>
        <end position="18"/>
    </location>
</feature>
<comment type="subcellular location">
    <subcellularLocation>
        <location evidence="1">Cell membrane</location>
        <topology evidence="1">Multi-pass membrane protein</topology>
    </subcellularLocation>
</comment>
<reference evidence="11" key="1">
    <citation type="journal article" date="2019" name="Int. J. Syst. Evol. Microbiol.">
        <title>The Global Catalogue of Microorganisms (GCM) 10K type strain sequencing project: providing services to taxonomists for standard genome sequencing and annotation.</title>
        <authorList>
            <consortium name="The Broad Institute Genomics Platform"/>
            <consortium name="The Broad Institute Genome Sequencing Center for Infectious Disease"/>
            <person name="Wu L."/>
            <person name="Ma J."/>
        </authorList>
    </citation>
    <scope>NUCLEOTIDE SEQUENCE [LARGE SCALE GENOMIC DNA]</scope>
    <source>
        <strain evidence="11">JCM 30346</strain>
    </source>
</reference>
<organism evidence="10 11">
    <name type="scientific">Sphaerisporangium aureirubrum</name>
    <dbReference type="NCBI Taxonomy" id="1544736"/>
    <lineage>
        <taxon>Bacteria</taxon>
        <taxon>Bacillati</taxon>
        <taxon>Actinomycetota</taxon>
        <taxon>Actinomycetes</taxon>
        <taxon>Streptosporangiales</taxon>
        <taxon>Streptosporangiaceae</taxon>
        <taxon>Sphaerisporangium</taxon>
    </lineage>
</organism>
<feature type="transmembrane region" description="Helical" evidence="9">
    <location>
        <begin position="235"/>
        <end position="254"/>
    </location>
</feature>
<keyword evidence="4" id="KW-0997">Cell inner membrane</keyword>
<evidence type="ECO:0000313" key="10">
    <source>
        <dbReference type="EMBL" id="MFC6081550.1"/>
    </source>
</evidence>
<evidence type="ECO:0000256" key="1">
    <source>
        <dbReference type="ARBA" id="ARBA00004651"/>
    </source>
</evidence>
<dbReference type="Proteomes" id="UP001596137">
    <property type="component" value="Unassembled WGS sequence"/>
</dbReference>
<proteinExistence type="predicted"/>
<dbReference type="RefSeq" id="WP_380749683.1">
    <property type="nucleotide sequence ID" value="NZ_JBHSRF010000010.1"/>
</dbReference>
<feature type="transmembrane region" description="Helical" evidence="9">
    <location>
        <begin position="291"/>
        <end position="311"/>
    </location>
</feature>
<sequence length="342" mass="35238">MTQTTVTTPGSPGPQRTRTGGGAVRLARFRDLALVPAIVLLIVVGALIEPAFLSVDNLTNVLQQQTELSLLVLAEALILIAGKFDLSLESTVGLAPALAVGLVIPAASAGLGTEWPAVLAIPLCLVIGMLIGAFNGLLILRFKLSAFIVTLGMLIVLRGLQIGFTGGQNLFALPESFLYLGNARWLGLPASIWICAVAYIAGIVVLGYFRHGRSIYAIGGNVDAARAAGVRTDRVLWTVFIIGSLLAALAGLLMTGRLGSVAAAQGNGMIFTVFAAAVIGGVSLDGGKGTLFGALCGVLVLGLINNILTLAGVSAQWIQAIYGAIILIALMLARLTTGQAQD</sequence>
<evidence type="ECO:0000256" key="3">
    <source>
        <dbReference type="ARBA" id="ARBA00022475"/>
    </source>
</evidence>
<evidence type="ECO:0000313" key="11">
    <source>
        <dbReference type="Proteomes" id="UP001596137"/>
    </source>
</evidence>
<accession>A0ABW1NE50</accession>
<dbReference type="PANTHER" id="PTHR32196:SF21">
    <property type="entry name" value="ABC TRANSPORTER PERMEASE PROTEIN YPHD-RELATED"/>
    <property type="match status" value="1"/>
</dbReference>
<evidence type="ECO:0000256" key="8">
    <source>
        <dbReference type="SAM" id="MobiDB-lite"/>
    </source>
</evidence>
<keyword evidence="2" id="KW-0813">Transport</keyword>
<keyword evidence="3" id="KW-1003">Cell membrane</keyword>
<feature type="transmembrane region" description="Helical" evidence="9">
    <location>
        <begin position="186"/>
        <end position="209"/>
    </location>
</feature>
<feature type="transmembrane region" description="Helical" evidence="9">
    <location>
        <begin position="317"/>
        <end position="336"/>
    </location>
</feature>
<keyword evidence="5 9" id="KW-0812">Transmembrane</keyword>
<evidence type="ECO:0000256" key="2">
    <source>
        <dbReference type="ARBA" id="ARBA00022448"/>
    </source>
</evidence>
<feature type="transmembrane region" description="Helical" evidence="9">
    <location>
        <begin position="266"/>
        <end position="284"/>
    </location>
</feature>
<gene>
    <name evidence="10" type="ORF">ACFP1K_10290</name>
</gene>
<dbReference type="CDD" id="cd06579">
    <property type="entry name" value="TM_PBP1_transp_AraH_like"/>
    <property type="match status" value="1"/>
</dbReference>
<dbReference type="Pfam" id="PF02653">
    <property type="entry name" value="BPD_transp_2"/>
    <property type="match status" value="1"/>
</dbReference>
<feature type="transmembrane region" description="Helical" evidence="9">
    <location>
        <begin position="32"/>
        <end position="48"/>
    </location>
</feature>